<dbReference type="PANTHER" id="PTHR27003:SF338">
    <property type="entry name" value="TYROSINE-PROTEIN KINASE, NON-RECEPTOR JAK_TYK2-RELATED"/>
    <property type="match status" value="1"/>
</dbReference>
<organism evidence="9 10">
    <name type="scientific">Artemisia annua</name>
    <name type="common">Sweet wormwood</name>
    <dbReference type="NCBI Taxonomy" id="35608"/>
    <lineage>
        <taxon>Eukaryota</taxon>
        <taxon>Viridiplantae</taxon>
        <taxon>Streptophyta</taxon>
        <taxon>Embryophyta</taxon>
        <taxon>Tracheophyta</taxon>
        <taxon>Spermatophyta</taxon>
        <taxon>Magnoliopsida</taxon>
        <taxon>eudicotyledons</taxon>
        <taxon>Gunneridae</taxon>
        <taxon>Pentapetalae</taxon>
        <taxon>asterids</taxon>
        <taxon>campanulids</taxon>
        <taxon>Asterales</taxon>
        <taxon>Asteraceae</taxon>
        <taxon>Asteroideae</taxon>
        <taxon>Anthemideae</taxon>
        <taxon>Artemisiinae</taxon>
        <taxon>Artemisia</taxon>
    </lineage>
</organism>
<feature type="region of interest" description="Disordered" evidence="7">
    <location>
        <begin position="392"/>
        <end position="411"/>
    </location>
</feature>
<dbReference type="Gene3D" id="3.30.200.20">
    <property type="entry name" value="Phosphorylase Kinase, domain 1"/>
    <property type="match status" value="1"/>
</dbReference>
<dbReference type="InterPro" id="IPR001245">
    <property type="entry name" value="Ser-Thr/Tyr_kinase_cat_dom"/>
</dbReference>
<keyword evidence="4 9" id="KW-0418">Kinase</keyword>
<dbReference type="GO" id="GO:0004674">
    <property type="term" value="F:protein serine/threonine kinase activity"/>
    <property type="evidence" value="ECO:0007669"/>
    <property type="project" value="UniProtKB-KW"/>
</dbReference>
<evidence type="ECO:0000313" key="9">
    <source>
        <dbReference type="EMBL" id="PWA57401.1"/>
    </source>
</evidence>
<dbReference type="EMBL" id="PKPP01006171">
    <property type="protein sequence ID" value="PWA57401.1"/>
    <property type="molecule type" value="Genomic_DNA"/>
</dbReference>
<dbReference type="InterPro" id="IPR017441">
    <property type="entry name" value="Protein_kinase_ATP_BS"/>
</dbReference>
<proteinExistence type="predicted"/>
<keyword evidence="10" id="KW-1185">Reference proteome</keyword>
<dbReference type="FunFam" id="3.30.200.20:FF:000039">
    <property type="entry name" value="receptor-like protein kinase FERONIA"/>
    <property type="match status" value="1"/>
</dbReference>
<feature type="domain" description="Protein kinase" evidence="8">
    <location>
        <begin position="25"/>
        <end position="327"/>
    </location>
</feature>
<evidence type="ECO:0000256" key="2">
    <source>
        <dbReference type="ARBA" id="ARBA00022679"/>
    </source>
</evidence>
<evidence type="ECO:0000256" key="3">
    <source>
        <dbReference type="ARBA" id="ARBA00022741"/>
    </source>
</evidence>
<reference evidence="9 10" key="1">
    <citation type="journal article" date="2018" name="Mol. Plant">
        <title>The genome of Artemisia annua provides insight into the evolution of Asteraceae family and artemisinin biosynthesis.</title>
        <authorList>
            <person name="Shen Q."/>
            <person name="Zhang L."/>
            <person name="Liao Z."/>
            <person name="Wang S."/>
            <person name="Yan T."/>
            <person name="Shi P."/>
            <person name="Liu M."/>
            <person name="Fu X."/>
            <person name="Pan Q."/>
            <person name="Wang Y."/>
            <person name="Lv Z."/>
            <person name="Lu X."/>
            <person name="Zhang F."/>
            <person name="Jiang W."/>
            <person name="Ma Y."/>
            <person name="Chen M."/>
            <person name="Hao X."/>
            <person name="Li L."/>
            <person name="Tang Y."/>
            <person name="Lv G."/>
            <person name="Zhou Y."/>
            <person name="Sun X."/>
            <person name="Brodelius P.E."/>
            <person name="Rose J.K.C."/>
            <person name="Tang K."/>
        </authorList>
    </citation>
    <scope>NUCLEOTIDE SEQUENCE [LARGE SCALE GENOMIC DNA]</scope>
    <source>
        <strain evidence="10">cv. Huhao1</strain>
        <tissue evidence="9">Leaf</tissue>
    </source>
</reference>
<evidence type="ECO:0000256" key="4">
    <source>
        <dbReference type="ARBA" id="ARBA00022777"/>
    </source>
</evidence>
<dbReference type="Proteomes" id="UP000245207">
    <property type="component" value="Unassembled WGS sequence"/>
</dbReference>
<dbReference type="OrthoDB" id="4062651at2759"/>
<dbReference type="Pfam" id="PF07714">
    <property type="entry name" value="PK_Tyr_Ser-Thr"/>
    <property type="match status" value="1"/>
</dbReference>
<dbReference type="InterPro" id="IPR000719">
    <property type="entry name" value="Prot_kinase_dom"/>
</dbReference>
<keyword evidence="2" id="KW-0808">Transferase</keyword>
<dbReference type="GO" id="GO:0009506">
    <property type="term" value="C:plasmodesma"/>
    <property type="evidence" value="ECO:0007669"/>
    <property type="project" value="TreeGrafter"/>
</dbReference>
<dbReference type="GO" id="GO:0005886">
    <property type="term" value="C:plasma membrane"/>
    <property type="evidence" value="ECO:0007669"/>
    <property type="project" value="TreeGrafter"/>
</dbReference>
<gene>
    <name evidence="9" type="ORF">CTI12_AA408780</name>
</gene>
<dbReference type="STRING" id="35608.A0A2U1M826"/>
<dbReference type="SUPFAM" id="SSF56112">
    <property type="entry name" value="Protein kinase-like (PK-like)"/>
    <property type="match status" value="1"/>
</dbReference>
<evidence type="ECO:0000256" key="1">
    <source>
        <dbReference type="ARBA" id="ARBA00022527"/>
    </source>
</evidence>
<evidence type="ECO:0000256" key="6">
    <source>
        <dbReference type="PROSITE-ProRule" id="PRU10141"/>
    </source>
</evidence>
<evidence type="ECO:0000259" key="8">
    <source>
        <dbReference type="PROSITE" id="PS50011"/>
    </source>
</evidence>
<name>A0A2U1M826_ARTAN</name>
<dbReference type="InterPro" id="IPR011009">
    <property type="entry name" value="Kinase-like_dom_sf"/>
</dbReference>
<dbReference type="GO" id="GO:0004714">
    <property type="term" value="F:transmembrane receptor protein tyrosine kinase activity"/>
    <property type="evidence" value="ECO:0007669"/>
    <property type="project" value="InterPro"/>
</dbReference>
<protein>
    <submittedName>
        <fullName evidence="9">Protein kinase, ATP binding site-containing protein</fullName>
    </submittedName>
</protein>
<dbReference type="AlphaFoldDB" id="A0A2U1M826"/>
<dbReference type="Gene3D" id="1.10.510.10">
    <property type="entry name" value="Transferase(Phosphotransferase) domain 1"/>
    <property type="match status" value="1"/>
</dbReference>
<keyword evidence="1" id="KW-0723">Serine/threonine-protein kinase</keyword>
<keyword evidence="5 6" id="KW-0067">ATP-binding</keyword>
<dbReference type="PANTHER" id="PTHR27003">
    <property type="entry name" value="OS07G0166700 PROTEIN"/>
    <property type="match status" value="1"/>
</dbReference>
<sequence>MAPFWNEFQHLEIQLQDIKLATNNFDENKVIGSGGFGKVYRGEISLSMGRRMVAFKRLDRKFGQGDLEFWKEIMMLSRYTHENLISLLGFCKEEDEMIIVYEYAARGSLDRYLHDANLTWRQRLKICLDAARGLSYLHDDKGTRQREQMDSSSLEMFSDIAYRCLHKYRQERPTMTCVAEKLEIALKIQESSEAEVSPQINHQALFIRASLFLQDLRARGVAALHGLAASLDGRLRNDVLDMITYLLILLLPKAPGHSDFLDTYDHKSLLAVVICVGMFGAICAAERISTRVVQYPVFKSLARAVRNSELENTRCRRTIMLEFHIVKSTSKYNVILGRTTLQKLSMEVLTMRSLVEFPTRAGIATVKSDYPGKDASLAAAVEESNIREIAWEPISGDHHNRSQPPTSRFHF</sequence>
<dbReference type="PROSITE" id="PS00107">
    <property type="entry name" value="PROTEIN_KINASE_ATP"/>
    <property type="match status" value="1"/>
</dbReference>
<keyword evidence="3 6" id="KW-0547">Nucleotide-binding</keyword>
<feature type="binding site" evidence="6">
    <location>
        <position position="56"/>
    </location>
    <ligand>
        <name>ATP</name>
        <dbReference type="ChEBI" id="CHEBI:30616"/>
    </ligand>
</feature>
<feature type="compositionally biased region" description="Polar residues" evidence="7">
    <location>
        <begin position="402"/>
        <end position="411"/>
    </location>
</feature>
<evidence type="ECO:0000256" key="7">
    <source>
        <dbReference type="SAM" id="MobiDB-lite"/>
    </source>
</evidence>
<evidence type="ECO:0000256" key="5">
    <source>
        <dbReference type="ARBA" id="ARBA00022840"/>
    </source>
</evidence>
<dbReference type="PROSITE" id="PS50011">
    <property type="entry name" value="PROTEIN_KINASE_DOM"/>
    <property type="match status" value="1"/>
</dbReference>
<dbReference type="GO" id="GO:0005524">
    <property type="term" value="F:ATP binding"/>
    <property type="evidence" value="ECO:0007669"/>
    <property type="project" value="UniProtKB-UniRule"/>
</dbReference>
<dbReference type="InterPro" id="IPR045272">
    <property type="entry name" value="ANXUR1/2-like"/>
</dbReference>
<accession>A0A2U1M826</accession>
<comment type="caution">
    <text evidence="9">The sequence shown here is derived from an EMBL/GenBank/DDBJ whole genome shotgun (WGS) entry which is preliminary data.</text>
</comment>
<evidence type="ECO:0000313" key="10">
    <source>
        <dbReference type="Proteomes" id="UP000245207"/>
    </source>
</evidence>